<evidence type="ECO:0000256" key="1">
    <source>
        <dbReference type="ARBA" id="ARBA00004613"/>
    </source>
</evidence>
<dbReference type="InterPro" id="IPR008996">
    <property type="entry name" value="IL1/FGF"/>
</dbReference>
<accession>A0A8J5ZTD4</accession>
<feature type="non-terminal residue" evidence="5">
    <location>
        <position position="170"/>
    </location>
</feature>
<sequence>EALLSARIDLGPQVKGSSPVKFSIHDTDHKVIVMDSGTLKAVPYKTYILPETFFLLGCHVNSPCKEKGGPIFLAVSKGKRCLCCVKAKGHRKPSLQLKIKQVPWPFIFYRTEVGSLNTLESAAYPGWFICTSRNSGEPIGVTNSRGRRKHTEFSFQEVPKVEMNPCEVRR</sequence>
<evidence type="ECO:0000313" key="5">
    <source>
        <dbReference type="EMBL" id="KAG8509703.1"/>
    </source>
</evidence>
<name>A0A8J5ZTD4_GALPY</name>
<dbReference type="GO" id="GO:0005149">
    <property type="term" value="F:interleukin-1 receptor binding"/>
    <property type="evidence" value="ECO:0007669"/>
    <property type="project" value="UniProtKB-UniRule"/>
</dbReference>
<evidence type="ECO:0000256" key="3">
    <source>
        <dbReference type="ARBA" id="ARBA00022525"/>
    </source>
</evidence>
<keyword evidence="3 4" id="KW-0964">Secreted</keyword>
<proteinExistence type="inferred from homology"/>
<dbReference type="GO" id="GO:0005615">
    <property type="term" value="C:extracellular space"/>
    <property type="evidence" value="ECO:0007669"/>
    <property type="project" value="InterPro"/>
</dbReference>
<reference evidence="5" key="1">
    <citation type="journal article" date="2021" name="Evol. Appl.">
        <title>The genome of the Pyrenean desman and the effects of bottlenecks and inbreeding on the genomic landscape of an endangered species.</title>
        <authorList>
            <person name="Escoda L."/>
            <person name="Castresana J."/>
        </authorList>
    </citation>
    <scope>NUCLEOTIDE SEQUENCE</scope>
    <source>
        <tissue evidence="5">Spleen</tissue>
    </source>
</reference>
<evidence type="ECO:0000256" key="2">
    <source>
        <dbReference type="ARBA" id="ARBA00010448"/>
    </source>
</evidence>
<dbReference type="PANTHER" id="PTHR10078">
    <property type="entry name" value="INTERLEUKIN-1 FAMILY MEMBER"/>
    <property type="match status" value="1"/>
</dbReference>
<dbReference type="SMART" id="SM00125">
    <property type="entry name" value="IL1"/>
    <property type="match status" value="1"/>
</dbReference>
<dbReference type="GO" id="GO:0002437">
    <property type="term" value="P:inflammatory response to antigenic stimulus"/>
    <property type="evidence" value="ECO:0007669"/>
    <property type="project" value="TreeGrafter"/>
</dbReference>
<dbReference type="InterPro" id="IPR000975">
    <property type="entry name" value="IL-1_fam"/>
</dbReference>
<dbReference type="Pfam" id="PF00340">
    <property type="entry name" value="IL1"/>
    <property type="match status" value="1"/>
</dbReference>
<dbReference type="GO" id="GO:0005125">
    <property type="term" value="F:cytokine activity"/>
    <property type="evidence" value="ECO:0007669"/>
    <property type="project" value="UniProtKB-UniRule"/>
</dbReference>
<dbReference type="GO" id="GO:0010628">
    <property type="term" value="P:positive regulation of gene expression"/>
    <property type="evidence" value="ECO:0007669"/>
    <property type="project" value="TreeGrafter"/>
</dbReference>
<dbReference type="GO" id="GO:0019221">
    <property type="term" value="P:cytokine-mediated signaling pathway"/>
    <property type="evidence" value="ECO:0007669"/>
    <property type="project" value="TreeGrafter"/>
</dbReference>
<dbReference type="GO" id="GO:0005654">
    <property type="term" value="C:nucleoplasm"/>
    <property type="evidence" value="ECO:0007669"/>
    <property type="project" value="TreeGrafter"/>
</dbReference>
<dbReference type="PRINTS" id="PR00264">
    <property type="entry name" value="INTERLEUKIN1"/>
</dbReference>
<keyword evidence="6" id="KW-1185">Reference proteome</keyword>
<comment type="caution">
    <text evidence="5">The sequence shown here is derived from an EMBL/GenBank/DDBJ whole genome shotgun (WGS) entry which is preliminary data.</text>
</comment>
<comment type="similarity">
    <text evidence="2 4">Belongs to the IL-1 family.</text>
</comment>
<protein>
    <recommendedName>
        <fullName evidence="4">Interleukin-1</fullName>
    </recommendedName>
</protein>
<evidence type="ECO:0000256" key="4">
    <source>
        <dbReference type="RuleBase" id="RU003753"/>
    </source>
</evidence>
<dbReference type="EMBL" id="JAGFMF010011928">
    <property type="protein sequence ID" value="KAG8509703.1"/>
    <property type="molecule type" value="Genomic_DNA"/>
</dbReference>
<dbReference type="SUPFAM" id="SSF50353">
    <property type="entry name" value="Cytokine"/>
    <property type="match status" value="1"/>
</dbReference>
<organism evidence="5 6">
    <name type="scientific">Galemys pyrenaicus</name>
    <name type="common">Iberian desman</name>
    <name type="synonym">Pyrenean desman</name>
    <dbReference type="NCBI Taxonomy" id="202257"/>
    <lineage>
        <taxon>Eukaryota</taxon>
        <taxon>Metazoa</taxon>
        <taxon>Chordata</taxon>
        <taxon>Craniata</taxon>
        <taxon>Vertebrata</taxon>
        <taxon>Euteleostomi</taxon>
        <taxon>Mammalia</taxon>
        <taxon>Eutheria</taxon>
        <taxon>Laurasiatheria</taxon>
        <taxon>Eulipotyphla</taxon>
        <taxon>Talpidae</taxon>
        <taxon>Galemys</taxon>
    </lineage>
</organism>
<dbReference type="Gene3D" id="2.80.10.50">
    <property type="match status" value="1"/>
</dbReference>
<evidence type="ECO:0000313" key="6">
    <source>
        <dbReference type="Proteomes" id="UP000700334"/>
    </source>
</evidence>
<dbReference type="PANTHER" id="PTHR10078:SF31">
    <property type="entry name" value="INTERLEUKIN-37"/>
    <property type="match status" value="1"/>
</dbReference>
<gene>
    <name evidence="5" type="ORF">J0S82_003080</name>
</gene>
<comment type="subcellular location">
    <subcellularLocation>
        <location evidence="1 4">Secreted</location>
    </subcellularLocation>
</comment>
<dbReference type="Proteomes" id="UP000700334">
    <property type="component" value="Unassembled WGS sequence"/>
</dbReference>
<dbReference type="AlphaFoldDB" id="A0A8J5ZTD4"/>
<dbReference type="GO" id="GO:0071222">
    <property type="term" value="P:cellular response to lipopolysaccharide"/>
    <property type="evidence" value="ECO:0007669"/>
    <property type="project" value="TreeGrafter"/>
</dbReference>
<dbReference type="OrthoDB" id="9449069at2759"/>